<reference evidence="1 2" key="1">
    <citation type="submission" date="2018-06" db="EMBL/GenBank/DDBJ databases">
        <title>Comparative genomics reveals the genomic features of Rhizophagus irregularis, R. cerebriforme, R. diaphanum and Gigaspora rosea, and their symbiotic lifestyle signature.</title>
        <authorList>
            <person name="Morin E."/>
            <person name="San Clemente H."/>
            <person name="Chen E.C.H."/>
            <person name="De La Providencia I."/>
            <person name="Hainaut M."/>
            <person name="Kuo A."/>
            <person name="Kohler A."/>
            <person name="Murat C."/>
            <person name="Tang N."/>
            <person name="Roy S."/>
            <person name="Loubradou J."/>
            <person name="Henrissat B."/>
            <person name="Grigoriev I.V."/>
            <person name="Corradi N."/>
            <person name="Roux C."/>
            <person name="Martin F.M."/>
        </authorList>
    </citation>
    <scope>NUCLEOTIDE SEQUENCE [LARGE SCALE GENOMIC DNA]</scope>
    <source>
        <strain evidence="1 2">DAOM 194757</strain>
    </source>
</reference>
<protein>
    <submittedName>
        <fullName evidence="1">Uncharacterized protein</fullName>
    </submittedName>
</protein>
<sequence length="90" mass="10636">MAVKFLEKLSNNYFELLDNKKDFNIFCNELAKISKVKNNMILKILLANNLELLSKLAKYPETHLIESKAHWLTSIYQKSCQNEKFKELQK</sequence>
<dbReference type="AlphaFoldDB" id="A0A397UQA9"/>
<dbReference type="Proteomes" id="UP000266673">
    <property type="component" value="Unassembled WGS sequence"/>
</dbReference>
<comment type="caution">
    <text evidence="1">The sequence shown here is derived from an EMBL/GenBank/DDBJ whole genome shotgun (WGS) entry which is preliminary data.</text>
</comment>
<proteinExistence type="predicted"/>
<keyword evidence="2" id="KW-1185">Reference proteome</keyword>
<evidence type="ECO:0000313" key="1">
    <source>
        <dbReference type="EMBL" id="RIB09336.1"/>
    </source>
</evidence>
<organism evidence="1 2">
    <name type="scientific">Gigaspora rosea</name>
    <dbReference type="NCBI Taxonomy" id="44941"/>
    <lineage>
        <taxon>Eukaryota</taxon>
        <taxon>Fungi</taxon>
        <taxon>Fungi incertae sedis</taxon>
        <taxon>Mucoromycota</taxon>
        <taxon>Glomeromycotina</taxon>
        <taxon>Glomeromycetes</taxon>
        <taxon>Diversisporales</taxon>
        <taxon>Gigasporaceae</taxon>
        <taxon>Gigaspora</taxon>
    </lineage>
</organism>
<gene>
    <name evidence="1" type="ORF">C2G38_2209189</name>
</gene>
<accession>A0A397UQA9</accession>
<evidence type="ECO:0000313" key="2">
    <source>
        <dbReference type="Proteomes" id="UP000266673"/>
    </source>
</evidence>
<dbReference type="EMBL" id="QKWP01001388">
    <property type="protein sequence ID" value="RIB09336.1"/>
    <property type="molecule type" value="Genomic_DNA"/>
</dbReference>
<name>A0A397UQA9_9GLOM</name>